<comment type="caution">
    <text evidence="2">The sequence shown here is derived from an EMBL/GenBank/DDBJ whole genome shotgun (WGS) entry which is preliminary data.</text>
</comment>
<gene>
    <name evidence="2" type="ORF">IEZ25_01310</name>
</gene>
<dbReference type="EMBL" id="JACXYY010000001">
    <property type="protein sequence ID" value="MBD3913235.1"/>
    <property type="molecule type" value="Genomic_DNA"/>
</dbReference>
<evidence type="ECO:0008006" key="4">
    <source>
        <dbReference type="Google" id="ProtNLM"/>
    </source>
</evidence>
<proteinExistence type="predicted"/>
<evidence type="ECO:0000313" key="2">
    <source>
        <dbReference type="EMBL" id="MBD3913235.1"/>
    </source>
</evidence>
<dbReference type="Proteomes" id="UP000649289">
    <property type="component" value="Unassembled WGS sequence"/>
</dbReference>
<keyword evidence="1" id="KW-0812">Transmembrane</keyword>
<feature type="transmembrane region" description="Helical" evidence="1">
    <location>
        <begin position="35"/>
        <end position="57"/>
    </location>
</feature>
<name>A0ABR8MAQ5_9ACTN</name>
<reference evidence="2 3" key="1">
    <citation type="submission" date="2020-09" db="EMBL/GenBank/DDBJ databases">
        <title>novel species in genus Nocardioides.</title>
        <authorList>
            <person name="Zhang G."/>
        </authorList>
    </citation>
    <scope>NUCLEOTIDE SEQUENCE [LARGE SCALE GENOMIC DNA]</scope>
    <source>
        <strain evidence="2 3">19197</strain>
    </source>
</reference>
<organism evidence="2 3">
    <name type="scientific">Nocardioides hwasunensis</name>
    <dbReference type="NCBI Taxonomy" id="397258"/>
    <lineage>
        <taxon>Bacteria</taxon>
        <taxon>Bacillati</taxon>
        <taxon>Actinomycetota</taxon>
        <taxon>Actinomycetes</taxon>
        <taxon>Propionibacteriales</taxon>
        <taxon>Nocardioidaceae</taxon>
        <taxon>Nocardioides</taxon>
    </lineage>
</organism>
<keyword evidence="1" id="KW-0472">Membrane</keyword>
<evidence type="ECO:0000313" key="3">
    <source>
        <dbReference type="Proteomes" id="UP000649289"/>
    </source>
</evidence>
<accession>A0ABR8MAQ5</accession>
<keyword evidence="1" id="KW-1133">Transmembrane helix</keyword>
<keyword evidence="3" id="KW-1185">Reference proteome</keyword>
<feature type="transmembrane region" description="Helical" evidence="1">
    <location>
        <begin position="109"/>
        <end position="128"/>
    </location>
</feature>
<protein>
    <recommendedName>
        <fullName evidence="4">MFS transporter</fullName>
    </recommendedName>
</protein>
<evidence type="ECO:0000256" key="1">
    <source>
        <dbReference type="SAM" id="Phobius"/>
    </source>
</evidence>
<feature type="transmembrane region" description="Helical" evidence="1">
    <location>
        <begin position="69"/>
        <end position="89"/>
    </location>
</feature>
<dbReference type="RefSeq" id="WP_191197587.1">
    <property type="nucleotide sequence ID" value="NZ_BAAAPA010000002.1"/>
</dbReference>
<sequence>MRHLIAIVVRLAVLGLALTAYTWLVVPLTSASGDASIGAGLLAFAALFVVGFVGALVDARREGARTAAGWWVAVAAGLAVGWWIALAVPRDSSMSFGELLVADVGTVPFTFGLVAFPAVAGAMLGQGLRRD</sequence>